<feature type="binding site" evidence="4">
    <location>
        <position position="89"/>
    </location>
    <ligand>
        <name>Zn(2+)</name>
        <dbReference type="ChEBI" id="CHEBI:29105"/>
    </ligand>
</feature>
<dbReference type="GO" id="GO:0016151">
    <property type="term" value="F:nickel cation binding"/>
    <property type="evidence" value="ECO:0007669"/>
    <property type="project" value="UniProtKB-UniRule"/>
</dbReference>
<dbReference type="PANTHER" id="PTHR34535:SF3">
    <property type="entry name" value="HYDROGENASE MATURATION FACTOR HYPA"/>
    <property type="match status" value="1"/>
</dbReference>
<sequence>MHEVGIMEGALDMARRLMEKNGGTRLMRVHMTIGSLSGVVPEALQSAFLALKDAYAARDAALDVTWVEAQCHCDACRADFFFTEHGYICPGCGDPALAILSGRELELTRVEWE</sequence>
<evidence type="ECO:0000313" key="6">
    <source>
        <dbReference type="Proteomes" id="UP000236000"/>
    </source>
</evidence>
<evidence type="ECO:0000313" key="5">
    <source>
        <dbReference type="EMBL" id="PNC18065.1"/>
    </source>
</evidence>
<dbReference type="Proteomes" id="UP000236000">
    <property type="component" value="Unassembled WGS sequence"/>
</dbReference>
<evidence type="ECO:0000256" key="2">
    <source>
        <dbReference type="ARBA" id="ARBA00022723"/>
    </source>
</evidence>
<evidence type="ECO:0000256" key="3">
    <source>
        <dbReference type="ARBA" id="ARBA00022833"/>
    </source>
</evidence>
<name>A0A2N8HDP9_9BACT</name>
<comment type="function">
    <text evidence="4">Involved in the maturation of [NiFe] hydrogenases. Required for nickel insertion into the metal center of the hydrogenase.</text>
</comment>
<dbReference type="EMBL" id="PJKA01000010">
    <property type="protein sequence ID" value="PNC18065.1"/>
    <property type="molecule type" value="Genomic_DNA"/>
</dbReference>
<dbReference type="AlphaFoldDB" id="A0A2N8HDP9"/>
<dbReference type="RefSeq" id="WP_102713322.1">
    <property type="nucleotide sequence ID" value="NZ_PJKA01000010.1"/>
</dbReference>
<dbReference type="PIRSF" id="PIRSF004761">
    <property type="entry name" value="Hydrgn_mat_HypA"/>
    <property type="match status" value="1"/>
</dbReference>
<evidence type="ECO:0000256" key="4">
    <source>
        <dbReference type="HAMAP-Rule" id="MF_00213"/>
    </source>
</evidence>
<comment type="similarity">
    <text evidence="4">Belongs to the HypA/HybF family.</text>
</comment>
<dbReference type="OrthoDB" id="9800361at2"/>
<dbReference type="HAMAP" id="MF_00213">
    <property type="entry name" value="HypA_HybF"/>
    <property type="match status" value="1"/>
</dbReference>
<dbReference type="InterPro" id="IPR000688">
    <property type="entry name" value="HypA/HybF"/>
</dbReference>
<keyword evidence="3 4" id="KW-0862">Zinc</keyword>
<feature type="binding site" evidence="4">
    <location>
        <position position="73"/>
    </location>
    <ligand>
        <name>Zn(2+)</name>
        <dbReference type="ChEBI" id="CHEBI:29105"/>
    </ligand>
</feature>
<evidence type="ECO:0000256" key="1">
    <source>
        <dbReference type="ARBA" id="ARBA00022596"/>
    </source>
</evidence>
<dbReference type="Gene3D" id="3.30.2320.80">
    <property type="match status" value="1"/>
</dbReference>
<dbReference type="GO" id="GO:0051604">
    <property type="term" value="P:protein maturation"/>
    <property type="evidence" value="ECO:0007669"/>
    <property type="project" value="InterPro"/>
</dbReference>
<feature type="binding site" evidence="4">
    <location>
        <position position="92"/>
    </location>
    <ligand>
        <name>Zn(2+)</name>
        <dbReference type="ChEBI" id="CHEBI:29105"/>
    </ligand>
</feature>
<organism evidence="5 6">
    <name type="scientific">Akkermansia muciniphila</name>
    <dbReference type="NCBI Taxonomy" id="239935"/>
    <lineage>
        <taxon>Bacteria</taxon>
        <taxon>Pseudomonadati</taxon>
        <taxon>Verrucomicrobiota</taxon>
        <taxon>Verrucomicrobiia</taxon>
        <taxon>Verrucomicrobiales</taxon>
        <taxon>Akkermansiaceae</taxon>
        <taxon>Akkermansia</taxon>
    </lineage>
</organism>
<dbReference type="GO" id="GO:0008270">
    <property type="term" value="F:zinc ion binding"/>
    <property type="evidence" value="ECO:0007669"/>
    <property type="project" value="UniProtKB-UniRule"/>
</dbReference>
<keyword evidence="2 4" id="KW-0479">Metal-binding</keyword>
<comment type="caution">
    <text evidence="5">The sequence shown here is derived from an EMBL/GenBank/DDBJ whole genome shotgun (WGS) entry which is preliminary data.</text>
</comment>
<accession>A0A2N8HDP9</accession>
<feature type="binding site" evidence="4">
    <location>
        <position position="2"/>
    </location>
    <ligand>
        <name>Ni(2+)</name>
        <dbReference type="ChEBI" id="CHEBI:49786"/>
    </ligand>
</feature>
<reference evidence="5 6" key="1">
    <citation type="journal article" date="2017" name="BMC Genomics">
        <title>Genome sequencing of 39 Akkermansia muciniphila isolates reveals its population structure, genomic and functional diverisity, and global distribution in mammalian gut microbiotas.</title>
        <authorList>
            <person name="Guo X."/>
            <person name="Li S."/>
            <person name="Zhang J."/>
            <person name="Wu F."/>
            <person name="Li X."/>
            <person name="Wu D."/>
            <person name="Zhang M."/>
            <person name="Ou Z."/>
            <person name="Jie Z."/>
            <person name="Yan Q."/>
            <person name="Li P."/>
            <person name="Yi J."/>
            <person name="Peng Y."/>
        </authorList>
    </citation>
    <scope>NUCLEOTIDE SEQUENCE [LARGE SCALE GENOMIC DNA]</scope>
    <source>
        <strain evidence="5 6">GP24</strain>
    </source>
</reference>
<gene>
    <name evidence="4" type="primary">hypA</name>
    <name evidence="5" type="ORF">CXU22_05350</name>
</gene>
<dbReference type="Pfam" id="PF01155">
    <property type="entry name" value="HypA"/>
    <property type="match status" value="1"/>
</dbReference>
<proteinExistence type="inferred from homology"/>
<protein>
    <recommendedName>
        <fullName evidence="4">Hydrogenase maturation factor HypA</fullName>
    </recommendedName>
</protein>
<feature type="binding site" evidence="4">
    <location>
        <position position="76"/>
    </location>
    <ligand>
        <name>Zn(2+)</name>
        <dbReference type="ChEBI" id="CHEBI:29105"/>
    </ligand>
</feature>
<dbReference type="PANTHER" id="PTHR34535">
    <property type="entry name" value="HYDROGENASE MATURATION FACTOR HYPA"/>
    <property type="match status" value="1"/>
</dbReference>
<keyword evidence="1 4" id="KW-0533">Nickel</keyword>